<evidence type="ECO:0000256" key="1">
    <source>
        <dbReference type="SAM" id="MobiDB-lite"/>
    </source>
</evidence>
<accession>A0ABR1P6Z0</accession>
<dbReference type="Proteomes" id="UP001430848">
    <property type="component" value="Unassembled WGS sequence"/>
</dbReference>
<name>A0ABR1P6Z0_DIAER</name>
<protein>
    <submittedName>
        <fullName evidence="2">Uncharacterized protein</fullName>
    </submittedName>
</protein>
<reference evidence="2 3" key="1">
    <citation type="submission" date="2024-02" db="EMBL/GenBank/DDBJ databases">
        <title>De novo assembly and annotation of 12 fungi associated with fruit tree decline syndrome in Ontario, Canada.</title>
        <authorList>
            <person name="Sulman M."/>
            <person name="Ellouze W."/>
            <person name="Ilyukhin E."/>
        </authorList>
    </citation>
    <scope>NUCLEOTIDE SEQUENCE [LARGE SCALE GENOMIC DNA]</scope>
    <source>
        <strain evidence="2 3">M169</strain>
    </source>
</reference>
<feature type="compositionally biased region" description="Low complexity" evidence="1">
    <location>
        <begin position="79"/>
        <end position="99"/>
    </location>
</feature>
<organism evidence="2 3">
    <name type="scientific">Diaporthe eres</name>
    <name type="common">Phomopsis oblonga</name>
    <dbReference type="NCBI Taxonomy" id="83184"/>
    <lineage>
        <taxon>Eukaryota</taxon>
        <taxon>Fungi</taxon>
        <taxon>Dikarya</taxon>
        <taxon>Ascomycota</taxon>
        <taxon>Pezizomycotina</taxon>
        <taxon>Sordariomycetes</taxon>
        <taxon>Sordariomycetidae</taxon>
        <taxon>Diaporthales</taxon>
        <taxon>Diaporthaceae</taxon>
        <taxon>Diaporthe</taxon>
        <taxon>Diaporthe eres species complex</taxon>
    </lineage>
</organism>
<evidence type="ECO:0000313" key="3">
    <source>
        <dbReference type="Proteomes" id="UP001430848"/>
    </source>
</evidence>
<gene>
    <name evidence="2" type="ORF">SLS63_006810</name>
</gene>
<feature type="compositionally biased region" description="Basic and acidic residues" evidence="1">
    <location>
        <begin position="33"/>
        <end position="42"/>
    </location>
</feature>
<sequence>MSKVVDDVKAGLQGIRGAGEAVRGGAMEATDELLDRNPDHPQTRASETENQAIKEKGKQQLASADNTIGHHHGTRSKTAAAAAGTARGGAPLAGSGTAV</sequence>
<feature type="region of interest" description="Disordered" evidence="1">
    <location>
        <begin position="21"/>
        <end position="99"/>
    </location>
</feature>
<keyword evidence="3" id="KW-1185">Reference proteome</keyword>
<comment type="caution">
    <text evidence="2">The sequence shown here is derived from an EMBL/GenBank/DDBJ whole genome shotgun (WGS) entry which is preliminary data.</text>
</comment>
<proteinExistence type="predicted"/>
<evidence type="ECO:0000313" key="2">
    <source>
        <dbReference type="EMBL" id="KAK7727959.1"/>
    </source>
</evidence>
<dbReference type="EMBL" id="JAKNSF020000035">
    <property type="protein sequence ID" value="KAK7727959.1"/>
    <property type="molecule type" value="Genomic_DNA"/>
</dbReference>